<keyword evidence="2" id="KW-1185">Reference proteome</keyword>
<dbReference type="Proteomes" id="UP000230233">
    <property type="component" value="Chromosome II"/>
</dbReference>
<evidence type="ECO:0000313" key="2">
    <source>
        <dbReference type="Proteomes" id="UP000230233"/>
    </source>
</evidence>
<reference evidence="2" key="1">
    <citation type="submission" date="2017-10" db="EMBL/GenBank/DDBJ databases">
        <title>Rapid genome shrinkage in a self-fertile nematode reveals novel sperm competition proteins.</title>
        <authorList>
            <person name="Yin D."/>
            <person name="Schwarz E.M."/>
            <person name="Thomas C.G."/>
            <person name="Felde R.L."/>
            <person name="Korf I.F."/>
            <person name="Cutter A.D."/>
            <person name="Schartner C.M."/>
            <person name="Ralston E.J."/>
            <person name="Meyer B.J."/>
            <person name="Haag E.S."/>
        </authorList>
    </citation>
    <scope>NUCLEOTIDE SEQUENCE [LARGE SCALE GENOMIC DNA]</scope>
    <source>
        <strain evidence="2">JU1422</strain>
    </source>
</reference>
<gene>
    <name evidence="1" type="primary">Cnig_chr_II.g7537</name>
    <name evidence="1" type="ORF">B9Z55_007537</name>
</gene>
<dbReference type="AlphaFoldDB" id="A0A2G5VA87"/>
<protein>
    <submittedName>
        <fullName evidence="1">Uncharacterized protein</fullName>
    </submittedName>
</protein>
<sequence length="107" mass="13031">MSKLETLKLANKYLESLKRMLNKNEEIKEEPMANGFKRIKAEPKWHAQPVKQERVKSIKRELMDYQEQEDFVEYGRGDVYDETSNPERFFRELDQHLKNRIFSGRWH</sequence>
<organism evidence="1 2">
    <name type="scientific">Caenorhabditis nigoni</name>
    <dbReference type="NCBI Taxonomy" id="1611254"/>
    <lineage>
        <taxon>Eukaryota</taxon>
        <taxon>Metazoa</taxon>
        <taxon>Ecdysozoa</taxon>
        <taxon>Nematoda</taxon>
        <taxon>Chromadorea</taxon>
        <taxon>Rhabditida</taxon>
        <taxon>Rhabditina</taxon>
        <taxon>Rhabditomorpha</taxon>
        <taxon>Rhabditoidea</taxon>
        <taxon>Rhabditidae</taxon>
        <taxon>Peloderinae</taxon>
        <taxon>Caenorhabditis</taxon>
    </lineage>
</organism>
<proteinExistence type="predicted"/>
<accession>A0A2G5VA87</accession>
<comment type="caution">
    <text evidence="1">The sequence shown here is derived from an EMBL/GenBank/DDBJ whole genome shotgun (WGS) entry which is preliminary data.</text>
</comment>
<dbReference type="EMBL" id="PDUG01000002">
    <property type="protein sequence ID" value="PIC48637.1"/>
    <property type="molecule type" value="Genomic_DNA"/>
</dbReference>
<name>A0A2G5VA87_9PELO</name>
<evidence type="ECO:0000313" key="1">
    <source>
        <dbReference type="EMBL" id="PIC48637.1"/>
    </source>
</evidence>